<evidence type="ECO:0000313" key="4">
    <source>
        <dbReference type="Proteomes" id="UP000257109"/>
    </source>
</evidence>
<feature type="compositionally biased region" description="Polar residues" evidence="1">
    <location>
        <begin position="153"/>
        <end position="165"/>
    </location>
</feature>
<dbReference type="EMBL" id="QJKJ01006558">
    <property type="protein sequence ID" value="RDX86278.1"/>
    <property type="molecule type" value="Genomic_DNA"/>
</dbReference>
<name>A0A371G6U5_MUCPR</name>
<organism evidence="3 4">
    <name type="scientific">Mucuna pruriens</name>
    <name type="common">Velvet bean</name>
    <name type="synonym">Dolichos pruriens</name>
    <dbReference type="NCBI Taxonomy" id="157652"/>
    <lineage>
        <taxon>Eukaryota</taxon>
        <taxon>Viridiplantae</taxon>
        <taxon>Streptophyta</taxon>
        <taxon>Embryophyta</taxon>
        <taxon>Tracheophyta</taxon>
        <taxon>Spermatophyta</taxon>
        <taxon>Magnoliopsida</taxon>
        <taxon>eudicotyledons</taxon>
        <taxon>Gunneridae</taxon>
        <taxon>Pentapetalae</taxon>
        <taxon>rosids</taxon>
        <taxon>fabids</taxon>
        <taxon>Fabales</taxon>
        <taxon>Fabaceae</taxon>
        <taxon>Papilionoideae</taxon>
        <taxon>50 kb inversion clade</taxon>
        <taxon>NPAAA clade</taxon>
        <taxon>indigoferoid/millettioid clade</taxon>
        <taxon>Phaseoleae</taxon>
        <taxon>Mucuna</taxon>
    </lineage>
</organism>
<dbReference type="PANTHER" id="PTHR33349">
    <property type="entry name" value="EMB|CAB62594.1"/>
    <property type="match status" value="1"/>
</dbReference>
<evidence type="ECO:0000313" key="3">
    <source>
        <dbReference type="EMBL" id="RDX86278.1"/>
    </source>
</evidence>
<reference evidence="3" key="1">
    <citation type="submission" date="2018-05" db="EMBL/GenBank/DDBJ databases">
        <title>Draft genome of Mucuna pruriens seed.</title>
        <authorList>
            <person name="Nnadi N.E."/>
            <person name="Vos R."/>
            <person name="Hasami M.H."/>
            <person name="Devisetty U.K."/>
            <person name="Aguiy J.C."/>
        </authorList>
    </citation>
    <scope>NUCLEOTIDE SEQUENCE [LARGE SCALE GENOMIC DNA]</scope>
    <source>
        <strain evidence="3">JCA_2017</strain>
    </source>
</reference>
<comment type="caution">
    <text evidence="3">The sequence shown here is derived from an EMBL/GenBank/DDBJ whole genome shotgun (WGS) entry which is preliminary data.</text>
</comment>
<dbReference type="GO" id="GO:0005516">
    <property type="term" value="F:calmodulin binding"/>
    <property type="evidence" value="ECO:0007669"/>
    <property type="project" value="InterPro"/>
</dbReference>
<dbReference type="AlphaFoldDB" id="A0A371G6U5"/>
<feature type="region of interest" description="Disordered" evidence="1">
    <location>
        <begin position="68"/>
        <end position="365"/>
    </location>
</feature>
<evidence type="ECO:0000256" key="1">
    <source>
        <dbReference type="SAM" id="MobiDB-lite"/>
    </source>
</evidence>
<protein>
    <recommendedName>
        <fullName evidence="2">Calmodulin-binding domain-containing protein</fullName>
    </recommendedName>
</protein>
<feature type="compositionally biased region" description="Basic and acidic residues" evidence="1">
    <location>
        <begin position="232"/>
        <end position="242"/>
    </location>
</feature>
<feature type="compositionally biased region" description="Low complexity" evidence="1">
    <location>
        <begin position="328"/>
        <end position="343"/>
    </location>
</feature>
<dbReference type="Proteomes" id="UP000257109">
    <property type="component" value="Unassembled WGS sequence"/>
</dbReference>
<dbReference type="SMART" id="SM01054">
    <property type="entry name" value="CaM_binding"/>
    <property type="match status" value="1"/>
</dbReference>
<dbReference type="OrthoDB" id="766386at2759"/>
<feature type="region of interest" description="Disordered" evidence="1">
    <location>
        <begin position="1"/>
        <end position="31"/>
    </location>
</feature>
<feature type="compositionally biased region" description="Basic and acidic residues" evidence="1">
    <location>
        <begin position="105"/>
        <end position="121"/>
    </location>
</feature>
<sequence length="580" mass="63773">MAEESTINQKKSEKIEPEDVDEKGNPNERLSIAKVPPKILSRYLSGPRSSCHDLCKYGIPHALEAKPWSPRRKRVTKKEWKTKVPEQNVTSLAGTKKSGSSLKASKIEKVNSPVDIKEVTYEKTVTSEKISPPFEETNVSSEHNNSDLKQAHSEQSLTVQECSKSQTKREIVKNKSPSGSSSRSKQTRKSSTGGKEKPTPSSHPSSIKHNFKKPQSLTSKSTKNMTRQYSLKPRENVEEVKPELASSDNLPAKILHVTEPASESSSEDSTVACGPTKLSSLSPSSSGEQSSNKKTGKSAVSASSKKGLRSGAGNKGKVNMPHKTRCISQSPSPLSSVSSCNSSLGRQSNATSKSNKRGRDHQGENVKMVYKIRQKMSTKVATVNKVVVAARKLNFRRGKVIELQPQSNSIPRRIKFRPARILSDDMRRDINGARKRTIVDNKVGGGEVNAANTKSEKIMARLRSMEGSKRRIVGKKVGGDRSKVEGSKSGSDEKVVLRHPNLEGRKQNPRLYNNVIEETATMLAELRKSKVKALVSAFETVISLDSPREATVSHGNFASHIMEEFLYLVLAPRVSNVAMW</sequence>
<gene>
    <name evidence="3" type="ORF">CR513_32404</name>
</gene>
<feature type="domain" description="Calmodulin-binding" evidence="2">
    <location>
        <begin position="389"/>
        <end position="543"/>
    </location>
</feature>
<feature type="compositionally biased region" description="Low complexity" evidence="1">
    <location>
        <begin position="279"/>
        <end position="290"/>
    </location>
</feature>
<feature type="compositionally biased region" description="Polar residues" evidence="1">
    <location>
        <begin position="199"/>
        <end position="229"/>
    </location>
</feature>
<accession>A0A371G6U5</accession>
<feature type="compositionally biased region" description="Basic and acidic residues" evidence="1">
    <location>
        <begin position="10"/>
        <end position="26"/>
    </location>
</feature>
<feature type="compositionally biased region" description="Low complexity" evidence="1">
    <location>
        <begin position="176"/>
        <end position="193"/>
    </location>
</feature>
<proteinExistence type="predicted"/>
<dbReference type="PANTHER" id="PTHR33349:SF41">
    <property type="entry name" value="EMB|CAB62594.1"/>
    <property type="match status" value="1"/>
</dbReference>
<feature type="non-terminal residue" evidence="3">
    <location>
        <position position="1"/>
    </location>
</feature>
<dbReference type="InterPro" id="IPR012417">
    <property type="entry name" value="CaM-bd_dom_pln"/>
</dbReference>
<feature type="compositionally biased region" description="Polar residues" evidence="1">
    <location>
        <begin position="344"/>
        <end position="353"/>
    </location>
</feature>
<evidence type="ECO:0000259" key="2">
    <source>
        <dbReference type="SMART" id="SM01054"/>
    </source>
</evidence>
<feature type="compositionally biased region" description="Polar residues" evidence="1">
    <location>
        <begin position="85"/>
        <end position="103"/>
    </location>
</feature>
<keyword evidence="4" id="KW-1185">Reference proteome</keyword>
<dbReference type="Pfam" id="PF07839">
    <property type="entry name" value="CaM_binding"/>
    <property type="match status" value="1"/>
</dbReference>